<comment type="caution">
    <text evidence="2">The sequence shown here is derived from an EMBL/GenBank/DDBJ whole genome shotgun (WGS) entry which is preliminary data.</text>
</comment>
<keyword evidence="1" id="KW-0472">Membrane</keyword>
<dbReference type="EMBL" id="JBHSDU010000002">
    <property type="protein sequence ID" value="MFC4308425.1"/>
    <property type="molecule type" value="Genomic_DNA"/>
</dbReference>
<reference evidence="3" key="1">
    <citation type="journal article" date="2019" name="Int. J. Syst. Evol. Microbiol.">
        <title>The Global Catalogue of Microorganisms (GCM) 10K type strain sequencing project: providing services to taxonomists for standard genome sequencing and annotation.</title>
        <authorList>
            <consortium name="The Broad Institute Genomics Platform"/>
            <consortium name="The Broad Institute Genome Sequencing Center for Infectious Disease"/>
            <person name="Wu L."/>
            <person name="Ma J."/>
        </authorList>
    </citation>
    <scope>NUCLEOTIDE SEQUENCE [LARGE SCALE GENOMIC DNA]</scope>
    <source>
        <strain evidence="3">CGMCC 1.10759</strain>
    </source>
</reference>
<sequence length="52" mass="5780">MIQNVLRPIAEGFRGSLNLWKGILLALLSVVTVVVAFINAPRVSDFDVTRLR</sequence>
<dbReference type="Proteomes" id="UP001595904">
    <property type="component" value="Unassembled WGS sequence"/>
</dbReference>
<name>A0ABV8SM42_9GAMM</name>
<organism evidence="2 3">
    <name type="scientific">Steroidobacter flavus</name>
    <dbReference type="NCBI Taxonomy" id="1842136"/>
    <lineage>
        <taxon>Bacteria</taxon>
        <taxon>Pseudomonadati</taxon>
        <taxon>Pseudomonadota</taxon>
        <taxon>Gammaproteobacteria</taxon>
        <taxon>Steroidobacterales</taxon>
        <taxon>Steroidobacteraceae</taxon>
        <taxon>Steroidobacter</taxon>
    </lineage>
</organism>
<evidence type="ECO:0000313" key="2">
    <source>
        <dbReference type="EMBL" id="MFC4308425.1"/>
    </source>
</evidence>
<accession>A0ABV8SM42</accession>
<evidence type="ECO:0000313" key="3">
    <source>
        <dbReference type="Proteomes" id="UP001595904"/>
    </source>
</evidence>
<feature type="transmembrane region" description="Helical" evidence="1">
    <location>
        <begin position="20"/>
        <end position="40"/>
    </location>
</feature>
<protein>
    <submittedName>
        <fullName evidence="2">Uncharacterized protein</fullName>
    </submittedName>
</protein>
<keyword evidence="1" id="KW-1133">Transmembrane helix</keyword>
<evidence type="ECO:0000256" key="1">
    <source>
        <dbReference type="SAM" id="Phobius"/>
    </source>
</evidence>
<keyword evidence="1" id="KW-0812">Transmembrane</keyword>
<keyword evidence="3" id="KW-1185">Reference proteome</keyword>
<proteinExistence type="predicted"/>
<dbReference type="RefSeq" id="WP_380595517.1">
    <property type="nucleotide sequence ID" value="NZ_JBHSDU010000002.1"/>
</dbReference>
<gene>
    <name evidence="2" type="ORF">ACFPN2_04965</name>
</gene>